<dbReference type="InterPro" id="IPR013196">
    <property type="entry name" value="HTH_11"/>
</dbReference>
<dbReference type="Pfam" id="PF00571">
    <property type="entry name" value="CBS"/>
    <property type="match status" value="2"/>
</dbReference>
<dbReference type="PANTHER" id="PTHR43080">
    <property type="entry name" value="CBS DOMAIN-CONTAINING PROTEIN CBSX3, MITOCHONDRIAL"/>
    <property type="match status" value="1"/>
</dbReference>
<name>G9WI71_9LACO</name>
<keyword evidence="5" id="KW-1185">Reference proteome</keyword>
<dbReference type="InterPro" id="IPR036390">
    <property type="entry name" value="WH_DNA-bd_sf"/>
</dbReference>
<reference evidence="4 5" key="1">
    <citation type="journal article" date="2012" name="PLoS ONE">
        <title>Functional divergence in the genus oenococcus as predicted by genome sequencing of the newly-described species, Oenococcus kitaharae.</title>
        <authorList>
            <person name="Borneman A.R."/>
            <person name="McCarthy J.M."/>
            <person name="Chambers P.J."/>
            <person name="Bartowsky E.J."/>
        </authorList>
    </citation>
    <scope>NUCLEOTIDE SEQUENCE [LARGE SCALE GENOMIC DNA]</scope>
    <source>
        <strain evidence="5">DSM17330</strain>
    </source>
</reference>
<dbReference type="SMART" id="SM00116">
    <property type="entry name" value="CBS"/>
    <property type="match status" value="2"/>
</dbReference>
<dbReference type="Proteomes" id="UP000004959">
    <property type="component" value="Chromosome"/>
</dbReference>
<evidence type="ECO:0000256" key="1">
    <source>
        <dbReference type="ARBA" id="ARBA00023122"/>
    </source>
</evidence>
<protein>
    <submittedName>
        <fullName evidence="4">CBS domain protein</fullName>
    </submittedName>
</protein>
<organism evidence="4 5">
    <name type="scientific">Oenococcus kitaharae DSM 17330</name>
    <dbReference type="NCBI Taxonomy" id="1045004"/>
    <lineage>
        <taxon>Bacteria</taxon>
        <taxon>Bacillati</taxon>
        <taxon>Bacillota</taxon>
        <taxon>Bacilli</taxon>
        <taxon>Lactobacillales</taxon>
        <taxon>Lactobacillaceae</taxon>
        <taxon>Oenococcus</taxon>
    </lineage>
</organism>
<dbReference type="SUPFAM" id="SSF46785">
    <property type="entry name" value="Winged helix' DNA-binding domain"/>
    <property type="match status" value="1"/>
</dbReference>
<gene>
    <name evidence="4" type="ORF">OKIT_1093</name>
</gene>
<dbReference type="PATRIC" id="fig|1045004.4.peg.1089"/>
<proteinExistence type="predicted"/>
<dbReference type="EMBL" id="AFVZ01000001">
    <property type="protein sequence ID" value="EHN59193.1"/>
    <property type="molecule type" value="Genomic_DNA"/>
</dbReference>
<feature type="domain" description="CBS" evidence="3">
    <location>
        <begin position="133"/>
        <end position="193"/>
    </location>
</feature>
<dbReference type="PROSITE" id="PS51371">
    <property type="entry name" value="CBS"/>
    <property type="match status" value="2"/>
</dbReference>
<evidence type="ECO:0000313" key="5">
    <source>
        <dbReference type="Proteomes" id="UP000004959"/>
    </source>
</evidence>
<dbReference type="SUPFAM" id="SSF54631">
    <property type="entry name" value="CBS-domain pair"/>
    <property type="match status" value="1"/>
</dbReference>
<dbReference type="InterPro" id="IPR046342">
    <property type="entry name" value="CBS_dom_sf"/>
</dbReference>
<dbReference type="STRING" id="336988.NT96_07860"/>
<dbReference type="HOGENOM" id="CLU_090663_0_0_9"/>
<dbReference type="PANTHER" id="PTHR43080:SF2">
    <property type="entry name" value="CBS DOMAIN-CONTAINING PROTEIN"/>
    <property type="match status" value="1"/>
</dbReference>
<dbReference type="Gene3D" id="3.10.580.10">
    <property type="entry name" value="CBS-domain"/>
    <property type="match status" value="1"/>
</dbReference>
<dbReference type="CDD" id="cd04617">
    <property type="entry name" value="CBS_pair_CcpN"/>
    <property type="match status" value="1"/>
</dbReference>
<dbReference type="InterPro" id="IPR051257">
    <property type="entry name" value="Diverse_CBS-Domain"/>
</dbReference>
<evidence type="ECO:0000259" key="3">
    <source>
        <dbReference type="PROSITE" id="PS51371"/>
    </source>
</evidence>
<evidence type="ECO:0000313" key="4">
    <source>
        <dbReference type="EMBL" id="EHN59193.1"/>
    </source>
</evidence>
<comment type="caution">
    <text evidence="4">The sequence shown here is derived from an EMBL/GenBank/DDBJ whole genome shotgun (WGS) entry which is preliminary data.</text>
</comment>
<dbReference type="InterPro" id="IPR000644">
    <property type="entry name" value="CBS_dom"/>
</dbReference>
<sequence>MLKERSPLTGEKIAEDLKLSLPTIRPDLRFLTGINLLTARPKVGYTYQGGQLINLDYEHLYDETIAAILLPTTEIKADDTLQDAVGQLFLNDVGSLYVLDDQENLVGLISRKDLLRASLNNSHVQSMTASMVMTRMPNLITATADMSILEAGRLLLRHQVDSLPVVDKQAPRHVIGKITKNRIFQHFIESALENS</sequence>
<evidence type="ECO:0000256" key="2">
    <source>
        <dbReference type="PROSITE-ProRule" id="PRU00703"/>
    </source>
</evidence>
<accession>G9WI71</accession>
<feature type="domain" description="CBS" evidence="3">
    <location>
        <begin position="68"/>
        <end position="126"/>
    </location>
</feature>
<dbReference type="eggNOG" id="COG0517">
    <property type="taxonomic scope" value="Bacteria"/>
</dbReference>
<dbReference type="AlphaFoldDB" id="G9WI71"/>
<keyword evidence="1 2" id="KW-0129">CBS domain</keyword>
<dbReference type="Pfam" id="PF08279">
    <property type="entry name" value="HTH_11"/>
    <property type="match status" value="1"/>
</dbReference>